<comment type="similarity">
    <text evidence="1">Belongs to the actin family.</text>
</comment>
<dbReference type="Gene3D" id="3.30.420.40">
    <property type="match status" value="4"/>
</dbReference>
<dbReference type="FunFam" id="3.30.420.40:FF:000375">
    <property type="entry name" value="Actin-related protein 8"/>
    <property type="match status" value="1"/>
</dbReference>
<dbReference type="GO" id="GO:0006508">
    <property type="term" value="P:proteolysis"/>
    <property type="evidence" value="ECO:0007669"/>
    <property type="project" value="InterPro"/>
</dbReference>
<dbReference type="GO" id="GO:0007399">
    <property type="term" value="P:nervous system development"/>
    <property type="evidence" value="ECO:0000318"/>
    <property type="project" value="GO_Central"/>
</dbReference>
<evidence type="ECO:0000256" key="1">
    <source>
        <dbReference type="RuleBase" id="RU000487"/>
    </source>
</evidence>
<dbReference type="FunCoup" id="A9V6F1">
    <property type="interactions" value="1505"/>
</dbReference>
<dbReference type="GO" id="GO:0035267">
    <property type="term" value="C:NuA4 histone acetyltransferase complex"/>
    <property type="evidence" value="ECO:0000318"/>
    <property type="project" value="GO_Central"/>
</dbReference>
<dbReference type="CDD" id="cd13395">
    <property type="entry name" value="ASKHA_NBD_Arp4_ACTL6-like"/>
    <property type="match status" value="1"/>
</dbReference>
<evidence type="ECO:0000313" key="2">
    <source>
        <dbReference type="EMBL" id="EDQ86871.1"/>
    </source>
</evidence>
<dbReference type="InterPro" id="IPR004000">
    <property type="entry name" value="Actin"/>
</dbReference>
<dbReference type="GO" id="GO:0004190">
    <property type="term" value="F:aspartic-type endopeptidase activity"/>
    <property type="evidence" value="ECO:0007669"/>
    <property type="project" value="InterPro"/>
</dbReference>
<dbReference type="OMA" id="NWGIERY"/>
<dbReference type="SUPFAM" id="SSF53067">
    <property type="entry name" value="Actin-like ATPase domain"/>
    <property type="match status" value="2"/>
</dbReference>
<evidence type="ECO:0008006" key="4">
    <source>
        <dbReference type="Google" id="ProtNLM"/>
    </source>
</evidence>
<protein>
    <recommendedName>
        <fullName evidence="4">Actin-related protein 4</fullName>
    </recommendedName>
</protein>
<dbReference type="EMBL" id="CH991563">
    <property type="protein sequence ID" value="EDQ86871.1"/>
    <property type="molecule type" value="Genomic_DNA"/>
</dbReference>
<sequence>MSGALYGGDDVGAIVVDIGSHTTKVGFAGADVPHCVLPSYVSRTKVETAMDQTDDSSAPKEEFQYAVGTTTLGVPKENREIVPLLDDNGLVADWKALEHLLRHAFDRVLQVKPEEKCVMVSEPTWVTKDQRDKMTELLFETFNVRALHYVKSPVLSAFANGRGTALVVDSGAQFTSVTPVYDGVALLEAARRTRCAGNFVTRQLKHVLEEDLNLDLVPSCKIASKTPVAEDVLPIWKPKANFPTLTASAEEYYKNEIIRDLQASVCRVSDKPFVESQLNNIPTTPYEFPNGYNNNWGIERYKIVEGFFNPDKFRYTAPFEGSGPTIDPLDPRSITDPNSAPMYVSCISVNPQLVAVLLSSIKCSSSLQPRVVREVGIAQIIDQVLRACDVETHQSLLSTVVVCGSNSLYQGFEERVHTEIGKITPRAFKFKIVASQSSQERMYSAWIGGSIYASLGTFQQLWVTREAWRDDKDVIEMRCS</sequence>
<dbReference type="Pfam" id="PF00022">
    <property type="entry name" value="Actin"/>
    <property type="match status" value="1"/>
</dbReference>
<dbReference type="Proteomes" id="UP000001357">
    <property type="component" value="Unassembled WGS sequence"/>
</dbReference>
<dbReference type="GO" id="GO:0016514">
    <property type="term" value="C:SWI/SNF complex"/>
    <property type="evidence" value="ECO:0000318"/>
    <property type="project" value="GO_Central"/>
</dbReference>
<accession>A9V6F1</accession>
<dbReference type="GeneID" id="5893561"/>
<dbReference type="PRINTS" id="PR00190">
    <property type="entry name" value="ACTIN"/>
</dbReference>
<dbReference type="FunFam" id="3.90.640.10:FF:000043">
    <property type="entry name" value="AGAP008687-PA-like protein"/>
    <property type="match status" value="1"/>
</dbReference>
<organism evidence="2 3">
    <name type="scientific">Monosiga brevicollis</name>
    <name type="common">Choanoflagellate</name>
    <dbReference type="NCBI Taxonomy" id="81824"/>
    <lineage>
        <taxon>Eukaryota</taxon>
        <taxon>Choanoflagellata</taxon>
        <taxon>Craspedida</taxon>
        <taxon>Salpingoecidae</taxon>
        <taxon>Monosiga</taxon>
    </lineage>
</organism>
<dbReference type="eggNOG" id="KOG0679">
    <property type="taxonomic scope" value="Eukaryota"/>
</dbReference>
<dbReference type="InParanoid" id="A9V6F1"/>
<dbReference type="AlphaFoldDB" id="A9V6F1"/>
<dbReference type="GO" id="GO:0006338">
    <property type="term" value="P:chromatin remodeling"/>
    <property type="evidence" value="ECO:0000318"/>
    <property type="project" value="GO_Central"/>
</dbReference>
<dbReference type="SMART" id="SM00268">
    <property type="entry name" value="ACTIN"/>
    <property type="match status" value="1"/>
</dbReference>
<dbReference type="GO" id="GO:0003682">
    <property type="term" value="F:chromatin binding"/>
    <property type="evidence" value="ECO:0000318"/>
    <property type="project" value="GO_Central"/>
</dbReference>
<dbReference type="PANTHER" id="PTHR11937">
    <property type="entry name" value="ACTIN"/>
    <property type="match status" value="1"/>
</dbReference>
<dbReference type="KEGG" id="mbr:MONBRDRAFT_33661"/>
<proteinExistence type="inferred from homology"/>
<dbReference type="FunFam" id="3.30.420.40:FF:000050">
    <property type="entry name" value="Actin, alpha skeletal muscle"/>
    <property type="match status" value="1"/>
</dbReference>
<evidence type="ECO:0000313" key="3">
    <source>
        <dbReference type="Proteomes" id="UP000001357"/>
    </source>
</evidence>
<dbReference type="GO" id="GO:0006357">
    <property type="term" value="P:regulation of transcription by RNA polymerase II"/>
    <property type="evidence" value="ECO:0000318"/>
    <property type="project" value="GO_Central"/>
</dbReference>
<dbReference type="Gene3D" id="3.90.640.10">
    <property type="entry name" value="Actin, Chain A, domain 4"/>
    <property type="match status" value="1"/>
</dbReference>
<keyword evidence="3" id="KW-1185">Reference proteome</keyword>
<gene>
    <name evidence="2" type="ORF">MONBRDRAFT_33661</name>
</gene>
<dbReference type="RefSeq" id="XP_001748416.1">
    <property type="nucleotide sequence ID" value="XM_001748364.1"/>
</dbReference>
<dbReference type="PROSITE" id="PS00141">
    <property type="entry name" value="ASP_PROTEASE"/>
    <property type="match status" value="1"/>
</dbReference>
<name>A9V6F1_MONBE</name>
<reference evidence="2 3" key="1">
    <citation type="journal article" date="2008" name="Nature">
        <title>The genome of the choanoflagellate Monosiga brevicollis and the origin of metazoans.</title>
        <authorList>
            <consortium name="JGI Sequencing"/>
            <person name="King N."/>
            <person name="Westbrook M.J."/>
            <person name="Young S.L."/>
            <person name="Kuo A."/>
            <person name="Abedin M."/>
            <person name="Chapman J."/>
            <person name="Fairclough S."/>
            <person name="Hellsten U."/>
            <person name="Isogai Y."/>
            <person name="Letunic I."/>
            <person name="Marr M."/>
            <person name="Pincus D."/>
            <person name="Putnam N."/>
            <person name="Rokas A."/>
            <person name="Wright K.J."/>
            <person name="Zuzow R."/>
            <person name="Dirks W."/>
            <person name="Good M."/>
            <person name="Goodstein D."/>
            <person name="Lemons D."/>
            <person name="Li W."/>
            <person name="Lyons J.B."/>
            <person name="Morris A."/>
            <person name="Nichols S."/>
            <person name="Richter D.J."/>
            <person name="Salamov A."/>
            <person name="Bork P."/>
            <person name="Lim W.A."/>
            <person name="Manning G."/>
            <person name="Miller W.T."/>
            <person name="McGinnis W."/>
            <person name="Shapiro H."/>
            <person name="Tjian R."/>
            <person name="Grigoriev I.V."/>
            <person name="Rokhsar D."/>
        </authorList>
    </citation>
    <scope>NUCLEOTIDE SEQUENCE [LARGE SCALE GENOMIC DNA]</scope>
    <source>
        <strain evidence="3">MX1 / ATCC 50154</strain>
    </source>
</reference>
<dbReference type="STRING" id="81824.A9V6F1"/>
<dbReference type="InterPro" id="IPR043129">
    <property type="entry name" value="ATPase_NBD"/>
</dbReference>
<dbReference type="InterPro" id="IPR001969">
    <property type="entry name" value="Aspartic_peptidase_AS"/>
</dbReference>